<dbReference type="KEGG" id="tprf:A3L09_10450"/>
<name>A0A2Z2MP24_THEPR</name>
<dbReference type="GeneID" id="33320840"/>
<dbReference type="AlphaFoldDB" id="A0A2Z2MP24"/>
<evidence type="ECO:0000313" key="2">
    <source>
        <dbReference type="Proteomes" id="UP000250179"/>
    </source>
</evidence>
<evidence type="ECO:0000313" key="1">
    <source>
        <dbReference type="EMBL" id="ASJ03648.1"/>
    </source>
</evidence>
<sequence>MKAQIFREPLSPGSIVSIIYDGYSSAWMMGFAILKREIQEGGFAVISNYNLPIPGLCRSARQVGLEIEKELSEDNLAIIDVFGSKYSARYDKKNVFYVDNVSPETINPKIDLIYRDHIMPLIKNRKTVRLINTLDGAALMFGEMETLKLLNQTIAGRSKDVPDSVLILPINRDVVSAKFTGWIAGISDYVIISSTQMGEDIEEKIYLVKSPEEGFTSAVYRLWITEEKSPERIKVKRIGGSRKASSGSSFR</sequence>
<gene>
    <name evidence="1" type="ORF">A3L09_10450</name>
</gene>
<dbReference type="Gene3D" id="3.40.50.300">
    <property type="entry name" value="P-loop containing nucleotide triphosphate hydrolases"/>
    <property type="match status" value="1"/>
</dbReference>
<organism evidence="1 2">
    <name type="scientific">Thermococcus profundus</name>
    <dbReference type="NCBI Taxonomy" id="49899"/>
    <lineage>
        <taxon>Archaea</taxon>
        <taxon>Methanobacteriati</taxon>
        <taxon>Methanobacteriota</taxon>
        <taxon>Thermococci</taxon>
        <taxon>Thermococcales</taxon>
        <taxon>Thermococcaceae</taxon>
        <taxon>Thermococcus</taxon>
    </lineage>
</organism>
<evidence type="ECO:0008006" key="3">
    <source>
        <dbReference type="Google" id="ProtNLM"/>
    </source>
</evidence>
<dbReference type="OrthoDB" id="84596at2157"/>
<dbReference type="Proteomes" id="UP000250179">
    <property type="component" value="Chromosome"/>
</dbReference>
<dbReference type="RefSeq" id="WP_088858906.1">
    <property type="nucleotide sequence ID" value="NZ_CP014862.1"/>
</dbReference>
<accession>A0A2Z2MP24</accession>
<keyword evidence="2" id="KW-1185">Reference proteome</keyword>
<proteinExistence type="predicted"/>
<protein>
    <recommendedName>
        <fullName evidence="3">KaiC-like domain-containing protein</fullName>
    </recommendedName>
</protein>
<reference evidence="1 2" key="1">
    <citation type="submission" date="2016-03" db="EMBL/GenBank/DDBJ databases">
        <title>Complete genome sequence of Thermococcus profundus strain DT5432.</title>
        <authorList>
            <person name="Oger P.M."/>
        </authorList>
    </citation>
    <scope>NUCLEOTIDE SEQUENCE [LARGE SCALE GENOMIC DNA]</scope>
    <source>
        <strain evidence="1 2">DT 5432</strain>
    </source>
</reference>
<dbReference type="EMBL" id="CP014862">
    <property type="protein sequence ID" value="ASJ03648.1"/>
    <property type="molecule type" value="Genomic_DNA"/>
</dbReference>
<dbReference type="InterPro" id="IPR027417">
    <property type="entry name" value="P-loop_NTPase"/>
</dbReference>